<dbReference type="AlphaFoldDB" id="A0A183A6K0"/>
<evidence type="ECO:0000256" key="1">
    <source>
        <dbReference type="SAM" id="MobiDB-lite"/>
    </source>
</evidence>
<keyword evidence="5" id="KW-1185">Reference proteome</keyword>
<evidence type="ECO:0000313" key="5">
    <source>
        <dbReference type="Proteomes" id="UP000272942"/>
    </source>
</evidence>
<dbReference type="EMBL" id="UZAN01039714">
    <property type="protein sequence ID" value="VDP66877.1"/>
    <property type="molecule type" value="Genomic_DNA"/>
</dbReference>
<evidence type="ECO:0000256" key="2">
    <source>
        <dbReference type="SAM" id="Phobius"/>
    </source>
</evidence>
<dbReference type="OrthoDB" id="6270990at2759"/>
<evidence type="ECO:0000313" key="4">
    <source>
        <dbReference type="EMBL" id="VDP66877.1"/>
    </source>
</evidence>
<keyword evidence="3" id="KW-0732">Signal</keyword>
<sequence length="258" mass="29669">MKPNWIECILPVFLLWFTCLQRSIEGIPPDCAPSQDPLRLIAFRHNADRNKILGLSKSEGSCVTLEAECAQLLYCLDEHADYFCMSINPYRTTSVCHRLKTCLVSLCSRQKSTVKKQLFVRITANHKDHDHDDGYDLKTNEKTMLRLFRTDSVLPWAMICYITLIISIVVVFFVILAFVLVYCTSCGTRWRQRLRENHVDREHTARYTEQQSYIPPSTADQVCISDSASWITPPSNQPKPPSYHSVIHQPAVPDYSNK</sequence>
<protein>
    <submittedName>
        <fullName evidence="6">GDNF domain-containing protein</fullName>
    </submittedName>
</protein>
<name>A0A183A6K0_9TREM</name>
<feature type="signal peptide" evidence="3">
    <location>
        <begin position="1"/>
        <end position="26"/>
    </location>
</feature>
<feature type="region of interest" description="Disordered" evidence="1">
    <location>
        <begin position="231"/>
        <end position="258"/>
    </location>
</feature>
<reference evidence="6" key="1">
    <citation type="submission" date="2016-06" db="UniProtKB">
        <authorList>
            <consortium name="WormBaseParasite"/>
        </authorList>
    </citation>
    <scope>IDENTIFICATION</scope>
</reference>
<evidence type="ECO:0000313" key="6">
    <source>
        <dbReference type="WBParaSite" id="ECPE_0000258701-mRNA-1"/>
    </source>
</evidence>
<dbReference type="Proteomes" id="UP000272942">
    <property type="component" value="Unassembled WGS sequence"/>
</dbReference>
<keyword evidence="2" id="KW-0812">Transmembrane</keyword>
<feature type="chain" id="PRO_5043137863" evidence="3">
    <location>
        <begin position="27"/>
        <end position="258"/>
    </location>
</feature>
<keyword evidence="2" id="KW-1133">Transmembrane helix</keyword>
<feature type="transmembrane region" description="Helical" evidence="2">
    <location>
        <begin position="153"/>
        <end position="183"/>
    </location>
</feature>
<accession>A0A183A6K0</accession>
<evidence type="ECO:0000256" key="3">
    <source>
        <dbReference type="SAM" id="SignalP"/>
    </source>
</evidence>
<gene>
    <name evidence="4" type="ORF">ECPE_LOCUS2585</name>
</gene>
<keyword evidence="2" id="KW-0472">Membrane</keyword>
<organism evidence="6">
    <name type="scientific">Echinostoma caproni</name>
    <dbReference type="NCBI Taxonomy" id="27848"/>
    <lineage>
        <taxon>Eukaryota</taxon>
        <taxon>Metazoa</taxon>
        <taxon>Spiralia</taxon>
        <taxon>Lophotrochozoa</taxon>
        <taxon>Platyhelminthes</taxon>
        <taxon>Trematoda</taxon>
        <taxon>Digenea</taxon>
        <taxon>Plagiorchiida</taxon>
        <taxon>Echinostomata</taxon>
        <taxon>Echinostomatoidea</taxon>
        <taxon>Echinostomatidae</taxon>
        <taxon>Echinostoma</taxon>
    </lineage>
</organism>
<dbReference type="WBParaSite" id="ECPE_0000258701-mRNA-1">
    <property type="protein sequence ID" value="ECPE_0000258701-mRNA-1"/>
    <property type="gene ID" value="ECPE_0000258701"/>
</dbReference>
<proteinExistence type="predicted"/>
<reference evidence="4 5" key="2">
    <citation type="submission" date="2018-11" db="EMBL/GenBank/DDBJ databases">
        <authorList>
            <consortium name="Pathogen Informatics"/>
        </authorList>
    </citation>
    <scope>NUCLEOTIDE SEQUENCE [LARGE SCALE GENOMIC DNA]</scope>
    <source>
        <strain evidence="4 5">Egypt</strain>
    </source>
</reference>